<keyword evidence="6 7" id="KW-0472">Membrane</keyword>
<evidence type="ECO:0000256" key="1">
    <source>
        <dbReference type="ARBA" id="ARBA00004141"/>
    </source>
</evidence>
<dbReference type="EMBL" id="KQ947437">
    <property type="protein sequence ID" value="KUJ08134.1"/>
    <property type="molecule type" value="Genomic_DNA"/>
</dbReference>
<accession>A0A132B8D0</accession>
<dbReference type="Pfam" id="PF01699">
    <property type="entry name" value="Na_Ca_ex"/>
    <property type="match status" value="2"/>
</dbReference>
<sequence>MDWENFVLNCCAFVAGLYLLHYGEDLFVDHLGIVAKRFKIPETLVVLLTVGAEWEELAIVIAAIYQHQPSLALGNVVGSCIANVLGAFGFGLLVHDFLPRFDRNSKVYAGALLIVSSVYLYLALTGHLDLTGGIFFLVMFAVYLVSICSAIYDNILSPPPGPTVNFPTPDTMEESSPRSEDTLDEFHRELHISIFPTILQCHPDESTPLVRHPDSSTISLEQVGSTTTLNGILYHAIRMFIGLLALTISAYLLVHASSSLASALYLPPTTFGISLLSFFTTIPEKIPVAYATWRGHSRVMVASTAGANIFLLSLCSGLIFVSGNGHEELAKDITAFEVWVVWICSLLLMLIVFVRGRKWMGGILLGFYTAFIAGEITGGLGKS</sequence>
<dbReference type="STRING" id="149040.A0A132B8D0"/>
<keyword evidence="10" id="KW-1185">Reference proteome</keyword>
<keyword evidence="4 7" id="KW-0812">Transmembrane</keyword>
<feature type="domain" description="Sodium/calcium exchanger membrane region" evidence="8">
    <location>
        <begin position="239"/>
        <end position="373"/>
    </location>
</feature>
<organism evidence="9 10">
    <name type="scientific">Mollisia scopiformis</name>
    <name type="common">Conifer needle endophyte fungus</name>
    <name type="synonym">Phialocephala scopiformis</name>
    <dbReference type="NCBI Taxonomy" id="149040"/>
    <lineage>
        <taxon>Eukaryota</taxon>
        <taxon>Fungi</taxon>
        <taxon>Dikarya</taxon>
        <taxon>Ascomycota</taxon>
        <taxon>Pezizomycotina</taxon>
        <taxon>Leotiomycetes</taxon>
        <taxon>Helotiales</taxon>
        <taxon>Mollisiaceae</taxon>
        <taxon>Mollisia</taxon>
    </lineage>
</organism>
<keyword evidence="3" id="KW-0813">Transport</keyword>
<dbReference type="KEGG" id="psco:LY89DRAFT_711879"/>
<evidence type="ECO:0000313" key="10">
    <source>
        <dbReference type="Proteomes" id="UP000070700"/>
    </source>
</evidence>
<dbReference type="GO" id="GO:0005886">
    <property type="term" value="C:plasma membrane"/>
    <property type="evidence" value="ECO:0007669"/>
    <property type="project" value="TreeGrafter"/>
</dbReference>
<evidence type="ECO:0000256" key="4">
    <source>
        <dbReference type="ARBA" id="ARBA00022692"/>
    </source>
</evidence>
<feature type="transmembrane region" description="Helical" evidence="7">
    <location>
        <begin position="333"/>
        <end position="354"/>
    </location>
</feature>
<feature type="domain" description="Sodium/calcium exchanger membrane region" evidence="8">
    <location>
        <begin position="11"/>
        <end position="145"/>
    </location>
</feature>
<dbReference type="InterPro" id="IPR044880">
    <property type="entry name" value="NCX_ion-bd_dom_sf"/>
</dbReference>
<feature type="transmembrane region" description="Helical" evidence="7">
    <location>
        <begin position="361"/>
        <end position="381"/>
    </location>
</feature>
<protein>
    <recommendedName>
        <fullName evidence="8">Sodium/calcium exchanger membrane region domain-containing protein</fullName>
    </recommendedName>
</protein>
<dbReference type="InParanoid" id="A0A132B8D0"/>
<feature type="transmembrane region" description="Helical" evidence="7">
    <location>
        <begin position="71"/>
        <end position="95"/>
    </location>
</feature>
<dbReference type="Gene3D" id="1.20.1420.30">
    <property type="entry name" value="NCX, central ion-binding region"/>
    <property type="match status" value="2"/>
</dbReference>
<dbReference type="GO" id="GO:0006874">
    <property type="term" value="P:intracellular calcium ion homeostasis"/>
    <property type="evidence" value="ECO:0007669"/>
    <property type="project" value="TreeGrafter"/>
</dbReference>
<dbReference type="OrthoDB" id="2127281at2759"/>
<dbReference type="PANTHER" id="PTHR10846">
    <property type="entry name" value="SODIUM/POTASSIUM/CALCIUM EXCHANGER"/>
    <property type="match status" value="1"/>
</dbReference>
<feature type="transmembrane region" description="Helical" evidence="7">
    <location>
        <begin position="260"/>
        <end position="279"/>
    </location>
</feature>
<dbReference type="InterPro" id="IPR004481">
    <property type="entry name" value="K/Na/Ca-exchanger"/>
</dbReference>
<keyword evidence="3" id="KW-0050">Antiport</keyword>
<comment type="subcellular location">
    <subcellularLocation>
        <location evidence="1">Membrane</location>
        <topology evidence="1">Multi-pass membrane protein</topology>
    </subcellularLocation>
</comment>
<reference evidence="9 10" key="1">
    <citation type="submission" date="2015-10" db="EMBL/GenBank/DDBJ databases">
        <title>Full genome of DAOMC 229536 Phialocephala scopiformis, a fungal endophyte of spruce producing the potent anti-insectan compound rugulosin.</title>
        <authorList>
            <consortium name="DOE Joint Genome Institute"/>
            <person name="Walker A.K."/>
            <person name="Frasz S.L."/>
            <person name="Seifert K.A."/>
            <person name="Miller J.D."/>
            <person name="Mondo S.J."/>
            <person name="Labutti K."/>
            <person name="Lipzen A."/>
            <person name="Dockter R."/>
            <person name="Kennedy M."/>
            <person name="Grigoriev I.V."/>
            <person name="Spatafora J.W."/>
        </authorList>
    </citation>
    <scope>NUCLEOTIDE SEQUENCE [LARGE SCALE GENOMIC DNA]</scope>
    <source>
        <strain evidence="9 10">CBS 120377</strain>
    </source>
</reference>
<evidence type="ECO:0000256" key="5">
    <source>
        <dbReference type="ARBA" id="ARBA00022989"/>
    </source>
</evidence>
<dbReference type="RefSeq" id="XP_018062489.1">
    <property type="nucleotide sequence ID" value="XM_018217933.1"/>
</dbReference>
<name>A0A132B8D0_MOLSC</name>
<dbReference type="GO" id="GO:0005262">
    <property type="term" value="F:calcium channel activity"/>
    <property type="evidence" value="ECO:0007669"/>
    <property type="project" value="TreeGrafter"/>
</dbReference>
<evidence type="ECO:0000256" key="6">
    <source>
        <dbReference type="ARBA" id="ARBA00023136"/>
    </source>
</evidence>
<feature type="transmembrane region" description="Helical" evidence="7">
    <location>
        <begin position="232"/>
        <end position="254"/>
    </location>
</feature>
<comment type="similarity">
    <text evidence="2">Belongs to the Ca(2+):cation antiporter (CaCA) (TC 2.A.19) family. SLC24A subfamily.</text>
</comment>
<feature type="transmembrane region" description="Helical" evidence="7">
    <location>
        <begin position="6"/>
        <end position="23"/>
    </location>
</feature>
<evidence type="ECO:0000256" key="2">
    <source>
        <dbReference type="ARBA" id="ARBA00005364"/>
    </source>
</evidence>
<dbReference type="InterPro" id="IPR004837">
    <property type="entry name" value="NaCa_Exmemb"/>
</dbReference>
<keyword evidence="5 7" id="KW-1133">Transmembrane helix</keyword>
<dbReference type="GeneID" id="28827659"/>
<dbReference type="Proteomes" id="UP000070700">
    <property type="component" value="Unassembled WGS sequence"/>
</dbReference>
<evidence type="ECO:0000313" key="9">
    <source>
        <dbReference type="EMBL" id="KUJ08134.1"/>
    </source>
</evidence>
<dbReference type="GO" id="GO:0008273">
    <property type="term" value="F:calcium, potassium:sodium antiporter activity"/>
    <property type="evidence" value="ECO:0007669"/>
    <property type="project" value="TreeGrafter"/>
</dbReference>
<dbReference type="PANTHER" id="PTHR10846:SF8">
    <property type="entry name" value="INNER MEMBRANE PROTEIN YRBG"/>
    <property type="match status" value="1"/>
</dbReference>
<feature type="transmembrane region" description="Helical" evidence="7">
    <location>
        <begin position="130"/>
        <end position="152"/>
    </location>
</feature>
<feature type="transmembrane region" description="Helical" evidence="7">
    <location>
        <begin position="107"/>
        <end position="124"/>
    </location>
</feature>
<evidence type="ECO:0000256" key="3">
    <source>
        <dbReference type="ARBA" id="ARBA00022449"/>
    </source>
</evidence>
<evidence type="ECO:0000259" key="8">
    <source>
        <dbReference type="Pfam" id="PF01699"/>
    </source>
</evidence>
<feature type="transmembrane region" description="Helical" evidence="7">
    <location>
        <begin position="299"/>
        <end position="321"/>
    </location>
</feature>
<dbReference type="AlphaFoldDB" id="A0A132B8D0"/>
<gene>
    <name evidence="9" type="ORF">LY89DRAFT_711879</name>
</gene>
<evidence type="ECO:0000256" key="7">
    <source>
        <dbReference type="SAM" id="Phobius"/>
    </source>
</evidence>
<proteinExistence type="inferred from homology"/>